<dbReference type="PANTHER" id="PTHR46696:SF1">
    <property type="entry name" value="CYTOCHROME P450 YJIB-RELATED"/>
    <property type="match status" value="1"/>
</dbReference>
<keyword evidence="4" id="KW-1185">Reference proteome</keyword>
<dbReference type="PANTHER" id="PTHR46696">
    <property type="entry name" value="P450, PUTATIVE (EUROFUNG)-RELATED"/>
    <property type="match status" value="1"/>
</dbReference>
<keyword evidence="3" id="KW-0560">Oxidoreductase</keyword>
<dbReference type="SUPFAM" id="SSF48264">
    <property type="entry name" value="Cytochrome P450"/>
    <property type="match status" value="1"/>
</dbReference>
<dbReference type="InterPro" id="IPR036396">
    <property type="entry name" value="Cyt_P450_sf"/>
</dbReference>
<dbReference type="GO" id="GO:0016705">
    <property type="term" value="F:oxidoreductase activity, acting on paired donors, with incorporation or reduction of molecular oxygen"/>
    <property type="evidence" value="ECO:0007669"/>
    <property type="project" value="InterPro"/>
</dbReference>
<reference evidence="3 4" key="1">
    <citation type="journal article" date="2017" name="Chemistry">
        <title>Isolation, Biosynthesis and Chemical Modifications of Rubterolones A-F: Rare Tropolone Alkaloids from Actinomadura sp. 5-2.</title>
        <authorList>
            <person name="Guo H."/>
            <person name="Benndorf R."/>
            <person name="Leichnitz D."/>
            <person name="Klassen J.L."/>
            <person name="Vollmers J."/>
            <person name="Gorls H."/>
            <person name="Steinacker M."/>
            <person name="Weigel C."/>
            <person name="Dahse H.M."/>
            <person name="Kaster A.K."/>
            <person name="de Beer Z.W."/>
            <person name="Poulsen M."/>
            <person name="Beemelmanns C."/>
        </authorList>
    </citation>
    <scope>NUCLEOTIDE SEQUENCE [LARGE SCALE GENOMIC DNA]</scope>
    <source>
        <strain evidence="3 4">5-2</strain>
    </source>
</reference>
<accession>A0A2P4UNC3</accession>
<dbReference type="InterPro" id="IPR001128">
    <property type="entry name" value="Cyt_P450"/>
</dbReference>
<dbReference type="EC" id="1.14.-.-" evidence="3"/>
<dbReference type="Proteomes" id="UP000242367">
    <property type="component" value="Unassembled WGS sequence"/>
</dbReference>
<protein>
    <submittedName>
        <fullName evidence="3">Cytochrome P450 107B1</fullName>
        <ecNumber evidence="3">1.14.-.-</ecNumber>
    </submittedName>
</protein>
<evidence type="ECO:0000313" key="3">
    <source>
        <dbReference type="EMBL" id="POM26548.1"/>
    </source>
</evidence>
<dbReference type="PRINTS" id="PR00359">
    <property type="entry name" value="BP450"/>
</dbReference>
<dbReference type="GO" id="GO:0020037">
    <property type="term" value="F:heme binding"/>
    <property type="evidence" value="ECO:0007669"/>
    <property type="project" value="InterPro"/>
</dbReference>
<dbReference type="AlphaFoldDB" id="A0A2P4UNC3"/>
<gene>
    <name evidence="3" type="ORF">BTM25_09490</name>
</gene>
<dbReference type="EMBL" id="MTBP01000001">
    <property type="protein sequence ID" value="POM26548.1"/>
    <property type="molecule type" value="Genomic_DNA"/>
</dbReference>
<feature type="region of interest" description="Disordered" evidence="2">
    <location>
        <begin position="272"/>
        <end position="291"/>
    </location>
</feature>
<dbReference type="RefSeq" id="WP_103561501.1">
    <property type="nucleotide sequence ID" value="NZ_MTBP01000001.1"/>
</dbReference>
<comment type="caution">
    <text evidence="3">The sequence shown here is derived from an EMBL/GenBank/DDBJ whole genome shotgun (WGS) entry which is preliminary data.</text>
</comment>
<evidence type="ECO:0000313" key="4">
    <source>
        <dbReference type="Proteomes" id="UP000242367"/>
    </source>
</evidence>
<dbReference type="GO" id="GO:0005506">
    <property type="term" value="F:iron ion binding"/>
    <property type="evidence" value="ECO:0007669"/>
    <property type="project" value="InterPro"/>
</dbReference>
<comment type="similarity">
    <text evidence="1">Belongs to the cytochrome P450 family.</text>
</comment>
<dbReference type="InterPro" id="IPR002397">
    <property type="entry name" value="Cyt_P450_B"/>
</dbReference>
<proteinExistence type="inferred from homology"/>
<dbReference type="GO" id="GO:0004497">
    <property type="term" value="F:monooxygenase activity"/>
    <property type="evidence" value="ECO:0007669"/>
    <property type="project" value="InterPro"/>
</dbReference>
<organism evidence="3 4">
    <name type="scientific">Actinomadura rubteroloni</name>
    <dbReference type="NCBI Taxonomy" id="1926885"/>
    <lineage>
        <taxon>Bacteria</taxon>
        <taxon>Bacillati</taxon>
        <taxon>Actinomycetota</taxon>
        <taxon>Actinomycetes</taxon>
        <taxon>Streptosporangiales</taxon>
        <taxon>Thermomonosporaceae</taxon>
        <taxon>Actinomadura</taxon>
    </lineage>
</organism>
<evidence type="ECO:0000256" key="2">
    <source>
        <dbReference type="SAM" id="MobiDB-lite"/>
    </source>
</evidence>
<dbReference type="Gene3D" id="1.10.630.10">
    <property type="entry name" value="Cytochrome P450"/>
    <property type="match status" value="1"/>
</dbReference>
<sequence>MAFDGVDFGADPGANPHGLLAAARAAGRAVPVLFRGEPARLVARYADVADGLAATELTAPDGRPDVGPYAAPHPLDPVLAATPRALIRSLADGLVAHLDGAADLVADFAARYPSLVVSRLLGLGGSALPELRSLAADPAGAERFARRLTGPIAERRGEPRDDLLSRLVATGAADEEIVDFVRLLLPVEAVCHGIGNLLHGVLTAPDGWARVRADAAYRAAAPAEALRWEPPAAVRPRRATGPLTWGDVTVADGDLVLLSPAGANRDPDVFPDPDRFDPDRPAASPGLAFPDGPHADLARAQLAAALDALAARFTTVELAVPPDEVVVSGTLVRGPERLPVKLA</sequence>
<name>A0A2P4UNC3_9ACTN</name>
<evidence type="ECO:0000256" key="1">
    <source>
        <dbReference type="ARBA" id="ARBA00010617"/>
    </source>
</evidence>
<dbReference type="Pfam" id="PF00067">
    <property type="entry name" value="p450"/>
    <property type="match status" value="1"/>
</dbReference>